<keyword evidence="2" id="KW-1185">Reference proteome</keyword>
<comment type="caution">
    <text evidence="1">The sequence shown here is derived from an EMBL/GenBank/DDBJ whole genome shotgun (WGS) entry which is preliminary data.</text>
</comment>
<dbReference type="Proteomes" id="UP000683925">
    <property type="component" value="Unassembled WGS sequence"/>
</dbReference>
<accession>A0A8S1WG77</accession>
<evidence type="ECO:0000313" key="1">
    <source>
        <dbReference type="EMBL" id="CAD8187732.1"/>
    </source>
</evidence>
<organism evidence="1 2">
    <name type="scientific">Paramecium octaurelia</name>
    <dbReference type="NCBI Taxonomy" id="43137"/>
    <lineage>
        <taxon>Eukaryota</taxon>
        <taxon>Sar</taxon>
        <taxon>Alveolata</taxon>
        <taxon>Ciliophora</taxon>
        <taxon>Intramacronucleata</taxon>
        <taxon>Oligohymenophorea</taxon>
        <taxon>Peniculida</taxon>
        <taxon>Parameciidae</taxon>
        <taxon>Paramecium</taxon>
    </lineage>
</organism>
<evidence type="ECO:0000313" key="2">
    <source>
        <dbReference type="Proteomes" id="UP000683925"/>
    </source>
</evidence>
<protein>
    <submittedName>
        <fullName evidence="1">Uncharacterized protein</fullName>
    </submittedName>
</protein>
<sequence length="175" mass="20755">MSEQLNFWSQRPKILKNKLRKIKTVYNSSSRCNYIQIEVCQNCQEHVWCIHNDEEKYIKLFFDFQQSMIESSIQTVFTLSIKESDLVQDLSILDIKTYSFIQEENIINSAPLLLVERLKKFLDGFNNKRDVIKMSTKKKLSINERSKKDEQKQLIIVQQYLIRQIISLLMLVGIS</sequence>
<dbReference type="EMBL" id="CAJJDP010000090">
    <property type="protein sequence ID" value="CAD8187732.1"/>
    <property type="molecule type" value="Genomic_DNA"/>
</dbReference>
<reference evidence="1" key="1">
    <citation type="submission" date="2021-01" db="EMBL/GenBank/DDBJ databases">
        <authorList>
            <consortium name="Genoscope - CEA"/>
            <person name="William W."/>
        </authorList>
    </citation>
    <scope>NUCLEOTIDE SEQUENCE</scope>
</reference>
<proteinExistence type="predicted"/>
<gene>
    <name evidence="1" type="ORF">POCTA_138.1.T0910036</name>
</gene>
<dbReference type="AlphaFoldDB" id="A0A8S1WG77"/>
<name>A0A8S1WG77_PAROT</name>